<dbReference type="InterPro" id="IPR001623">
    <property type="entry name" value="DnaJ_domain"/>
</dbReference>
<dbReference type="PANTHER" id="PTHR44145">
    <property type="entry name" value="DNAJ HOMOLOG SUBFAMILY A MEMBER 3, MITOCHONDRIAL"/>
    <property type="match status" value="1"/>
</dbReference>
<dbReference type="Proteomes" id="UP001165160">
    <property type="component" value="Unassembled WGS sequence"/>
</dbReference>
<dbReference type="Gene3D" id="1.10.287.110">
    <property type="entry name" value="DnaJ domain"/>
    <property type="match status" value="1"/>
</dbReference>
<dbReference type="PROSITE" id="PS50076">
    <property type="entry name" value="DNAJ_2"/>
    <property type="match status" value="1"/>
</dbReference>
<dbReference type="PANTHER" id="PTHR44145:SF3">
    <property type="entry name" value="DNAJ HOMOLOG SUBFAMILY A MEMBER 3, MITOCHONDRIAL"/>
    <property type="match status" value="1"/>
</dbReference>
<keyword evidence="1" id="KW-0143">Chaperone</keyword>
<dbReference type="PRINTS" id="PR00625">
    <property type="entry name" value="JDOMAIN"/>
</dbReference>
<feature type="domain" description="J" evidence="3">
    <location>
        <begin position="11"/>
        <end position="74"/>
    </location>
</feature>
<feature type="region of interest" description="Disordered" evidence="2">
    <location>
        <begin position="171"/>
        <end position="199"/>
    </location>
</feature>
<dbReference type="AlphaFoldDB" id="A0A9W7F983"/>
<accession>A0A9W7F983</accession>
<evidence type="ECO:0000256" key="1">
    <source>
        <dbReference type="ARBA" id="ARBA00023186"/>
    </source>
</evidence>
<sequence>MPLPKWNATIDYYSVLNLPPTSTPSEIKSSFTILAKSLHPDLNPEACPKKFASLVEAKEVLLNPDVRQIYDRERSDGWSSSRRSNSRSNPFKNTQWKEGFDPNSRRSSSSTPKHVILMERFFRPRFLFLSLPLIYFSYSFLKSSAKSLKDDANVKDVKGNDIVLAYLDSSGKYKPLKPTDSDYASKRSKSVKIKTSQLS</sequence>
<dbReference type="EMBL" id="BRXX01000330">
    <property type="protein sequence ID" value="GMI05404.1"/>
    <property type="molecule type" value="Genomic_DNA"/>
</dbReference>
<dbReference type="SUPFAM" id="SSF46565">
    <property type="entry name" value="Chaperone J-domain"/>
    <property type="match status" value="1"/>
</dbReference>
<evidence type="ECO:0000256" key="2">
    <source>
        <dbReference type="SAM" id="MobiDB-lite"/>
    </source>
</evidence>
<organism evidence="4 5">
    <name type="scientific">Triparma verrucosa</name>
    <dbReference type="NCBI Taxonomy" id="1606542"/>
    <lineage>
        <taxon>Eukaryota</taxon>
        <taxon>Sar</taxon>
        <taxon>Stramenopiles</taxon>
        <taxon>Ochrophyta</taxon>
        <taxon>Bolidophyceae</taxon>
        <taxon>Parmales</taxon>
        <taxon>Triparmaceae</taxon>
        <taxon>Triparma</taxon>
    </lineage>
</organism>
<dbReference type="CDD" id="cd06257">
    <property type="entry name" value="DnaJ"/>
    <property type="match status" value="1"/>
</dbReference>
<feature type="compositionally biased region" description="Low complexity" evidence="2">
    <location>
        <begin position="77"/>
        <end position="88"/>
    </location>
</feature>
<keyword evidence="5" id="KW-1185">Reference proteome</keyword>
<dbReference type="InterPro" id="IPR051938">
    <property type="entry name" value="Apopto_cytoskel_mod"/>
</dbReference>
<dbReference type="InterPro" id="IPR036869">
    <property type="entry name" value="J_dom_sf"/>
</dbReference>
<evidence type="ECO:0000313" key="4">
    <source>
        <dbReference type="EMBL" id="GMI05404.1"/>
    </source>
</evidence>
<dbReference type="Pfam" id="PF00226">
    <property type="entry name" value="DnaJ"/>
    <property type="match status" value="1"/>
</dbReference>
<protein>
    <recommendedName>
        <fullName evidence="3">J domain-containing protein</fullName>
    </recommendedName>
</protein>
<evidence type="ECO:0000259" key="3">
    <source>
        <dbReference type="PROSITE" id="PS50076"/>
    </source>
</evidence>
<gene>
    <name evidence="4" type="ORF">TrVE_jg13653</name>
</gene>
<reference evidence="5" key="1">
    <citation type="journal article" date="2023" name="Commun. Biol.">
        <title>Genome analysis of Parmales, the sister group of diatoms, reveals the evolutionary specialization of diatoms from phago-mixotrophs to photoautotrophs.</title>
        <authorList>
            <person name="Ban H."/>
            <person name="Sato S."/>
            <person name="Yoshikawa S."/>
            <person name="Yamada K."/>
            <person name="Nakamura Y."/>
            <person name="Ichinomiya M."/>
            <person name="Sato N."/>
            <person name="Blanc-Mathieu R."/>
            <person name="Endo H."/>
            <person name="Kuwata A."/>
            <person name="Ogata H."/>
        </authorList>
    </citation>
    <scope>NUCLEOTIDE SEQUENCE [LARGE SCALE GENOMIC DNA]</scope>
    <source>
        <strain evidence="5">NIES 3699</strain>
    </source>
</reference>
<comment type="caution">
    <text evidence="4">The sequence shown here is derived from an EMBL/GenBank/DDBJ whole genome shotgun (WGS) entry which is preliminary data.</text>
</comment>
<feature type="region of interest" description="Disordered" evidence="2">
    <location>
        <begin position="73"/>
        <end position="110"/>
    </location>
</feature>
<dbReference type="SMART" id="SM00271">
    <property type="entry name" value="DnaJ"/>
    <property type="match status" value="1"/>
</dbReference>
<proteinExistence type="predicted"/>
<name>A0A9W7F983_9STRA</name>
<evidence type="ECO:0000313" key="5">
    <source>
        <dbReference type="Proteomes" id="UP001165160"/>
    </source>
</evidence>